<dbReference type="GeneID" id="302270519"/>
<sequence>MERGLLSKNIVGGNALTLTDLNGNPIVFSEWKFISDMLIQKRDYVYENLVEKLDNASPIDKGFIAKPILPDYPKIHFLEISEQENEI</sequence>
<protein>
    <submittedName>
        <fullName evidence="1">Uncharacterized protein</fullName>
    </submittedName>
</protein>
<dbReference type="EMBL" id="UGQC01000001">
    <property type="protein sequence ID" value="STZ00569.1"/>
    <property type="molecule type" value="Genomic_DNA"/>
</dbReference>
<accession>A0A378QI58</accession>
<name>A0A378QI58_MORLA</name>
<dbReference type="Proteomes" id="UP000254107">
    <property type="component" value="Unassembled WGS sequence"/>
</dbReference>
<keyword evidence="2" id="KW-1185">Reference proteome</keyword>
<proteinExistence type="predicted"/>
<evidence type="ECO:0000313" key="1">
    <source>
        <dbReference type="EMBL" id="STZ00569.1"/>
    </source>
</evidence>
<gene>
    <name evidence="1" type="ORF">NCTC7911_01978</name>
</gene>
<dbReference type="RefSeq" id="WP_228707310.1">
    <property type="nucleotide sequence ID" value="NZ_UGQC01000001.1"/>
</dbReference>
<evidence type="ECO:0000313" key="2">
    <source>
        <dbReference type="Proteomes" id="UP000254107"/>
    </source>
</evidence>
<reference evidence="1 2" key="1">
    <citation type="submission" date="2018-06" db="EMBL/GenBank/DDBJ databases">
        <authorList>
            <consortium name="Pathogen Informatics"/>
            <person name="Doyle S."/>
        </authorList>
    </citation>
    <scope>NUCLEOTIDE SEQUENCE [LARGE SCALE GENOMIC DNA]</scope>
    <source>
        <strain evidence="1 2">NCTC7911</strain>
    </source>
</reference>
<organism evidence="1 2">
    <name type="scientific">Moraxella lacunata</name>
    <dbReference type="NCBI Taxonomy" id="477"/>
    <lineage>
        <taxon>Bacteria</taxon>
        <taxon>Pseudomonadati</taxon>
        <taxon>Pseudomonadota</taxon>
        <taxon>Gammaproteobacteria</taxon>
        <taxon>Moraxellales</taxon>
        <taxon>Moraxellaceae</taxon>
        <taxon>Moraxella</taxon>
    </lineage>
</organism>
<dbReference type="AlphaFoldDB" id="A0A378QI58"/>